<comment type="caution">
    <text evidence="4">The sequence shown here is derived from an EMBL/GenBank/DDBJ whole genome shotgun (WGS) entry which is preliminary data.</text>
</comment>
<dbReference type="EMBL" id="DVNH01000003">
    <property type="protein sequence ID" value="HIU51043.1"/>
    <property type="molecule type" value="Genomic_DNA"/>
</dbReference>
<accession>A0A9D1LZI1</accession>
<evidence type="ECO:0000256" key="3">
    <source>
        <dbReference type="SAM" id="SignalP"/>
    </source>
</evidence>
<reference evidence="4" key="1">
    <citation type="submission" date="2020-10" db="EMBL/GenBank/DDBJ databases">
        <authorList>
            <person name="Gilroy R."/>
        </authorList>
    </citation>
    <scope>NUCLEOTIDE SEQUENCE</scope>
    <source>
        <strain evidence="4">CHK195-15760</strain>
    </source>
</reference>
<evidence type="ECO:0000313" key="4">
    <source>
        <dbReference type="EMBL" id="HIU51043.1"/>
    </source>
</evidence>
<gene>
    <name evidence="4" type="ORF">IAB70_00190</name>
</gene>
<organism evidence="4 5">
    <name type="scientific">Candidatus Merdicola faecigallinarum</name>
    <dbReference type="NCBI Taxonomy" id="2840862"/>
    <lineage>
        <taxon>Bacteria</taxon>
        <taxon>Bacillati</taxon>
        <taxon>Bacillota</taxon>
        <taxon>Clostridia</taxon>
        <taxon>Candidatus Merdicola</taxon>
    </lineage>
</organism>
<keyword evidence="3" id="KW-0732">Signal</keyword>
<feature type="compositionally biased region" description="Polar residues" evidence="1">
    <location>
        <begin position="283"/>
        <end position="304"/>
    </location>
</feature>
<proteinExistence type="predicted"/>
<feature type="transmembrane region" description="Helical" evidence="2">
    <location>
        <begin position="321"/>
        <end position="340"/>
    </location>
</feature>
<keyword evidence="2" id="KW-1133">Transmembrane helix</keyword>
<evidence type="ECO:0000313" key="5">
    <source>
        <dbReference type="Proteomes" id="UP000824093"/>
    </source>
</evidence>
<reference evidence="4" key="2">
    <citation type="journal article" date="2021" name="PeerJ">
        <title>Extensive microbial diversity within the chicken gut microbiome revealed by metagenomics and culture.</title>
        <authorList>
            <person name="Gilroy R."/>
            <person name="Ravi A."/>
            <person name="Getino M."/>
            <person name="Pursley I."/>
            <person name="Horton D.L."/>
            <person name="Alikhan N.F."/>
            <person name="Baker D."/>
            <person name="Gharbi K."/>
            <person name="Hall N."/>
            <person name="Watson M."/>
            <person name="Adriaenssens E.M."/>
            <person name="Foster-Nyarko E."/>
            <person name="Jarju S."/>
            <person name="Secka A."/>
            <person name="Antonio M."/>
            <person name="Oren A."/>
            <person name="Chaudhuri R.R."/>
            <person name="La Ragione R."/>
            <person name="Hildebrand F."/>
            <person name="Pallen M.J."/>
        </authorList>
    </citation>
    <scope>NUCLEOTIDE SEQUENCE</scope>
    <source>
        <strain evidence="4">CHK195-15760</strain>
    </source>
</reference>
<keyword evidence="2" id="KW-0472">Membrane</keyword>
<feature type="signal peptide" evidence="3">
    <location>
        <begin position="1"/>
        <end position="27"/>
    </location>
</feature>
<protein>
    <submittedName>
        <fullName evidence="4">Uncharacterized protein</fullName>
    </submittedName>
</protein>
<name>A0A9D1LZI1_9FIRM</name>
<dbReference type="AlphaFoldDB" id="A0A9D1LZI1"/>
<keyword evidence="2" id="KW-0812">Transmembrane</keyword>
<dbReference type="Proteomes" id="UP000824093">
    <property type="component" value="Unassembled WGS sequence"/>
</dbReference>
<evidence type="ECO:0000256" key="2">
    <source>
        <dbReference type="SAM" id="Phobius"/>
    </source>
</evidence>
<sequence length="347" mass="38888">MKKCVKISILLLIVAVVIGIMPNIVNATDESLTETDEVYVAWTVKNNAGEEVEGIRGGGDYGLQDLVIPGYNDYTNCYFELVVNAYVGEEINIDNFGTFTYSGETRNQYDMEWYIYEYAITEPENYNKPSEENNSYNFTINVEETGKSYEKWLGYKVVGERKTYKVESDNMSIAVEAGAETELSLKADVIESTNDTYLEMIQYINTKCDNECLGSFDISLVGGEYKGNLTITFTVGEKYNGKDVFVCHKKSDGTYEDFREVVTNGTVTVTVSELSPFMISLINEQTTPTDNNTTVEDNNSSTTTNDEKELDETPKTGTIDLTYYIIPVVIISAAGIILTIKRKQAKH</sequence>
<feature type="chain" id="PRO_5038583275" evidence="3">
    <location>
        <begin position="28"/>
        <end position="347"/>
    </location>
</feature>
<feature type="region of interest" description="Disordered" evidence="1">
    <location>
        <begin position="283"/>
        <end position="313"/>
    </location>
</feature>
<evidence type="ECO:0000256" key="1">
    <source>
        <dbReference type="SAM" id="MobiDB-lite"/>
    </source>
</evidence>